<feature type="chain" id="PRO_5021856462" evidence="2">
    <location>
        <begin position="26"/>
        <end position="784"/>
    </location>
</feature>
<protein>
    <submittedName>
        <fullName evidence="5">SH3 domain-containing protein</fullName>
    </submittedName>
</protein>
<dbReference type="Gene3D" id="1.25.40.10">
    <property type="entry name" value="Tetratricopeptide repeat domain"/>
    <property type="match status" value="1"/>
</dbReference>
<dbReference type="SMART" id="SM00671">
    <property type="entry name" value="SEL1"/>
    <property type="match status" value="5"/>
</dbReference>
<dbReference type="InterPro" id="IPR052748">
    <property type="entry name" value="ISR_Activator"/>
</dbReference>
<dbReference type="PROSITE" id="PS51781">
    <property type="entry name" value="SH3B"/>
    <property type="match status" value="1"/>
</dbReference>
<dbReference type="InterPro" id="IPR003646">
    <property type="entry name" value="SH3-like_bac-type"/>
</dbReference>
<dbReference type="SUPFAM" id="SSF81901">
    <property type="entry name" value="HCP-like"/>
    <property type="match status" value="1"/>
</dbReference>
<feature type="compositionally biased region" description="Low complexity" evidence="1">
    <location>
        <begin position="379"/>
        <end position="392"/>
    </location>
</feature>
<accession>A0A545TT88</accession>
<dbReference type="Pfam" id="PF00656">
    <property type="entry name" value="Peptidase_C14"/>
    <property type="match status" value="1"/>
</dbReference>
<feature type="compositionally biased region" description="Basic and acidic residues" evidence="1">
    <location>
        <begin position="497"/>
        <end position="506"/>
    </location>
</feature>
<dbReference type="Pfam" id="PF08238">
    <property type="entry name" value="Sel1"/>
    <property type="match status" value="5"/>
</dbReference>
<feature type="region of interest" description="Disordered" evidence="1">
    <location>
        <begin position="489"/>
        <end position="546"/>
    </location>
</feature>
<dbReference type="OrthoDB" id="112232at2"/>
<dbReference type="AlphaFoldDB" id="A0A545TT88"/>
<feature type="domain" description="SH3b" evidence="4">
    <location>
        <begin position="421"/>
        <end position="486"/>
    </location>
</feature>
<dbReference type="InterPro" id="IPR011990">
    <property type="entry name" value="TPR-like_helical_dom_sf"/>
</dbReference>
<feature type="signal peptide" evidence="2">
    <location>
        <begin position="1"/>
        <end position="25"/>
    </location>
</feature>
<organism evidence="5 6">
    <name type="scientific">Denitrobaculum tricleocarpae</name>
    <dbReference type="NCBI Taxonomy" id="2591009"/>
    <lineage>
        <taxon>Bacteria</taxon>
        <taxon>Pseudomonadati</taxon>
        <taxon>Pseudomonadota</taxon>
        <taxon>Alphaproteobacteria</taxon>
        <taxon>Rhodospirillales</taxon>
        <taxon>Rhodospirillaceae</taxon>
        <taxon>Denitrobaculum</taxon>
    </lineage>
</organism>
<gene>
    <name evidence="5" type="ORF">FKG95_09655</name>
</gene>
<keyword evidence="6" id="KW-1185">Reference proteome</keyword>
<feature type="region of interest" description="Disordered" evidence="1">
    <location>
        <begin position="344"/>
        <end position="416"/>
    </location>
</feature>
<sequence>MFRLYRFIVVTLLIAAGTGSFGAQAPAQSGAQPAAPVLACDRLAAHPADTARVVDGVAWDLVDGRAAVRACEDAVQLHPQELRFQYQLGRALLRANRRDEGLPYLFDVAEKGYLAAFANIGGTYQFDLGNLAEALKWYRRGADLDDVSSQTHLAEMYLEGWGVKRDLTEALRWFMPSASRGYALSEYKVGLVYQQGDSKVPRDMTRAVEWFSKAAAKGFARAQNDLGVLYEKGDGVPRDEREAARWYRLAAEQGWALGQINLAFLYENGKGVGRNLEEAFYWYRLATQARRDDLASTARNGVDRTRKRLSSGQIASVDNRIDAWRSLSQEESVVAVRASSGAGASGNVASLEETPERTSAVDPVYTPPPGDDVDTSYRPGGAEVAAVAKPAEPLSEAQREAAGSKPADPPAAELERPDIVPEFAIYTAATNANIRAAPAAGAGRIGGLRRGEKITVLGRVVGKNWVMVSTQDERIGYVFGDLVRSSTQVALQAPPKPDARSPDARSPDAQNPDAQNPDAQNPDAAAPTLGTLKKPQETSPAAEPVDVPGLGRYHALVIGINAYQHLPRLETAINDARVIGDVLAKDYGYKVNLLLDATRADIIRALDDYRKSLTDKDNLLIYYAGHGYLDTESDRGFWLPVDASGESQVSWLSNVTITDSLKAIEAKHAMLIVDSCYSGTLTRGLKVTLRGPEAEQKLAQKRVRVVLTSGGLEPVVDGGGGNHSVFAKAVLEALRSNKGRMKGTELALQVRRPVMLAANQTPDYADLRFAGHEGGDFVFAARPQ</sequence>
<evidence type="ECO:0000259" key="3">
    <source>
        <dbReference type="PROSITE" id="PS50208"/>
    </source>
</evidence>
<feature type="compositionally biased region" description="Low complexity" evidence="1">
    <location>
        <begin position="507"/>
        <end position="527"/>
    </location>
</feature>
<dbReference type="PROSITE" id="PS50208">
    <property type="entry name" value="CASPASE_P20"/>
    <property type="match status" value="1"/>
</dbReference>
<comment type="caution">
    <text evidence="5">The sequence shown here is derived from an EMBL/GenBank/DDBJ whole genome shotgun (WGS) entry which is preliminary data.</text>
</comment>
<dbReference type="InterPro" id="IPR029030">
    <property type="entry name" value="Caspase-like_dom_sf"/>
</dbReference>
<dbReference type="Pfam" id="PF08239">
    <property type="entry name" value="SH3_3"/>
    <property type="match status" value="1"/>
</dbReference>
<dbReference type="Gene3D" id="3.40.50.1460">
    <property type="match status" value="1"/>
</dbReference>
<name>A0A545TT88_9PROT</name>
<evidence type="ECO:0000313" key="5">
    <source>
        <dbReference type="EMBL" id="TQV80435.1"/>
    </source>
</evidence>
<dbReference type="Gene3D" id="2.30.30.40">
    <property type="entry name" value="SH3 Domains"/>
    <property type="match status" value="1"/>
</dbReference>
<dbReference type="InterPro" id="IPR006597">
    <property type="entry name" value="Sel1-like"/>
</dbReference>
<keyword evidence="2" id="KW-0732">Signal</keyword>
<dbReference type="SUPFAM" id="SSF52129">
    <property type="entry name" value="Caspase-like"/>
    <property type="match status" value="1"/>
</dbReference>
<evidence type="ECO:0000256" key="2">
    <source>
        <dbReference type="SAM" id="SignalP"/>
    </source>
</evidence>
<feature type="domain" description="Caspase family p20" evidence="3">
    <location>
        <begin position="555"/>
        <end position="676"/>
    </location>
</feature>
<reference evidence="5 6" key="1">
    <citation type="submission" date="2019-06" db="EMBL/GenBank/DDBJ databases">
        <title>Whole genome sequence for Rhodospirillaceae sp. R148.</title>
        <authorList>
            <person name="Wang G."/>
        </authorList>
    </citation>
    <scope>NUCLEOTIDE SEQUENCE [LARGE SCALE GENOMIC DNA]</scope>
    <source>
        <strain evidence="5 6">R148</strain>
    </source>
</reference>
<evidence type="ECO:0000313" key="6">
    <source>
        <dbReference type="Proteomes" id="UP000315252"/>
    </source>
</evidence>
<dbReference type="PANTHER" id="PTHR45011">
    <property type="entry name" value="DAP3-BINDING CELL DEATH ENHANCER 1"/>
    <property type="match status" value="1"/>
</dbReference>
<dbReference type="GO" id="GO:0006508">
    <property type="term" value="P:proteolysis"/>
    <property type="evidence" value="ECO:0007669"/>
    <property type="project" value="InterPro"/>
</dbReference>
<dbReference type="EMBL" id="VHSH01000003">
    <property type="protein sequence ID" value="TQV80435.1"/>
    <property type="molecule type" value="Genomic_DNA"/>
</dbReference>
<dbReference type="RefSeq" id="WP_142896149.1">
    <property type="nucleotide sequence ID" value="NZ_ML660054.1"/>
</dbReference>
<evidence type="ECO:0000259" key="4">
    <source>
        <dbReference type="PROSITE" id="PS51781"/>
    </source>
</evidence>
<dbReference type="InterPro" id="IPR011600">
    <property type="entry name" value="Pept_C14_caspase"/>
</dbReference>
<dbReference type="Proteomes" id="UP000315252">
    <property type="component" value="Unassembled WGS sequence"/>
</dbReference>
<dbReference type="GO" id="GO:0004197">
    <property type="term" value="F:cysteine-type endopeptidase activity"/>
    <property type="evidence" value="ECO:0007669"/>
    <property type="project" value="InterPro"/>
</dbReference>
<evidence type="ECO:0000256" key="1">
    <source>
        <dbReference type="SAM" id="MobiDB-lite"/>
    </source>
</evidence>
<dbReference type="PANTHER" id="PTHR45011:SF1">
    <property type="entry name" value="DAP3-BINDING CELL DEATH ENHANCER 1"/>
    <property type="match status" value="1"/>
</dbReference>
<dbReference type="InterPro" id="IPR001309">
    <property type="entry name" value="Pept_C14_p20"/>
</dbReference>
<proteinExistence type="predicted"/>